<accession>A0ABS7CL82</accession>
<evidence type="ECO:0000313" key="3">
    <source>
        <dbReference type="Proteomes" id="UP001519887"/>
    </source>
</evidence>
<reference evidence="2 3" key="1">
    <citation type="submission" date="2021-07" db="EMBL/GenBank/DDBJ databases">
        <title>Paenibacillus radiodurans sp. nov., isolated from the southeastern edge of Tengger Desert.</title>
        <authorList>
            <person name="Zhang G."/>
        </authorList>
    </citation>
    <scope>NUCLEOTIDE SEQUENCE [LARGE SCALE GENOMIC DNA]</scope>
    <source>
        <strain evidence="2 3">CCM 7311</strain>
    </source>
</reference>
<evidence type="ECO:0000256" key="1">
    <source>
        <dbReference type="SAM" id="MobiDB-lite"/>
    </source>
</evidence>
<dbReference type="EMBL" id="JAHZIK010003175">
    <property type="protein sequence ID" value="MBW7461685.1"/>
    <property type="molecule type" value="Genomic_DNA"/>
</dbReference>
<dbReference type="Proteomes" id="UP001519887">
    <property type="component" value="Unassembled WGS sequence"/>
</dbReference>
<feature type="non-terminal residue" evidence="2">
    <location>
        <position position="1"/>
    </location>
</feature>
<evidence type="ECO:0000313" key="2">
    <source>
        <dbReference type="EMBL" id="MBW7461685.1"/>
    </source>
</evidence>
<gene>
    <name evidence="2" type="ORF">K0U00_47285</name>
</gene>
<evidence type="ECO:0008006" key="4">
    <source>
        <dbReference type="Google" id="ProtNLM"/>
    </source>
</evidence>
<protein>
    <recommendedName>
        <fullName evidence="4">Helix-turn-helix domain-containing protein</fullName>
    </recommendedName>
</protein>
<feature type="compositionally biased region" description="Low complexity" evidence="1">
    <location>
        <begin position="1"/>
        <end position="14"/>
    </location>
</feature>
<sequence length="95" mass="10071">LAAASVSSAPAAAAETDRGVSAVHSGEGQPAVPEFVEPLAPAEIKPTIRSRYLELFELHDGGKSVDSIARKLAMNKGEVQLILQLSKQEEAARYE</sequence>
<keyword evidence="3" id="KW-1185">Reference proteome</keyword>
<comment type="caution">
    <text evidence="2">The sequence shown here is derived from an EMBL/GenBank/DDBJ whole genome shotgun (WGS) entry which is preliminary data.</text>
</comment>
<proteinExistence type="predicted"/>
<name>A0ABS7CL82_9BACL</name>
<feature type="region of interest" description="Disordered" evidence="1">
    <location>
        <begin position="1"/>
        <end position="34"/>
    </location>
</feature>
<organism evidence="2 3">
    <name type="scientific">Paenibacillus sepulcri</name>
    <dbReference type="NCBI Taxonomy" id="359917"/>
    <lineage>
        <taxon>Bacteria</taxon>
        <taxon>Bacillati</taxon>
        <taxon>Bacillota</taxon>
        <taxon>Bacilli</taxon>
        <taxon>Bacillales</taxon>
        <taxon>Paenibacillaceae</taxon>
        <taxon>Paenibacillus</taxon>
    </lineage>
</organism>